<sequence length="982" mass="110994">MFIRAFGRRTTTPAYHISDQRRHSQHTDSICYSLRKRRNLSTAASFSQVVVRTQFLSVVLATEKAKACGSALQRAQLVTAANVISPASVILGEDARKVSIEKLTKHVEAEDAIGAVQHVYCMRRDNILQIKGNNTQHVIEDTEVVLSLCNLIRKQHCWEYCVDILDLILEMRYTSQHPQHTHIGKLRVDPIIPRTLIESIVSHRLFALPERRQAGLTALQVFSDFGLSSSNTSDLLLNIRICGFLSDARQLRTLSKRAISADINFELRFELSLAYARCLMPEESIALAAQLPPLSNVHNIEKTIALCISYAEKGMIDESQAQLTILEQNDSLWENQDTYDKVAVVHHTRLNAIYAMALTVIPRLPFTENLHTVASAHCSPRYLSGYSNRIAHMMDSAVSDLRKNVDRQDWKRLGLHSHLFRCECILFAMAHSGALKSIDISLANLAKRLHSLQNELVRSMVSHAFAGSCQDAMLCGGDYASTLLRHFLWAVVFMRERSRVKQIDIIWTELKHAQKFIPGFKLSAADLEPAFLIALPRIVLSKSNAGNFKENSAFMLADEFLCNTGRAGNHTFVSELMNWAETAWRSSRSDHRLFPLCILLAAMQGKSNLALKITDLALSFPQIRIGHGSLGMVNSRNSVFYQRMAMVLSTFRAGSDLALTVLRSRMQSQSSPEALTERMAVAFLYCCVRSRNESVAKDIITVLEARKIHSISPRVQELYMRACIRSGQTSTALAASRHLNYEGKSTQIGESSFVEFLNYMADQRVSATAAEHVFDVWLQIENYKGRATIALVEKWNTCELGRSATMTPNKLLPNKDISVIHALEKAGVSAAESGSRSNKHFLRDWEYHMVMSLISAYVNAGMPKRATQWELWIREAIQNKKLFMKPELLVRAARLIMRHLERGTWAHIQACLDLLIAIDNNLGKGHLTKKVAYLSLLPVYRAFSELLSKRDNGEQLMIQIREYLEEHDTLYIFKYFDNNLVE</sequence>
<gene>
    <name evidence="1" type="ORF">COEREDRAFT_81484</name>
</gene>
<accession>A0A2G5BAJ1</accession>
<keyword evidence="2" id="KW-1185">Reference proteome</keyword>
<organism evidence="1 2">
    <name type="scientific">Coemansia reversa (strain ATCC 12441 / NRRL 1564)</name>
    <dbReference type="NCBI Taxonomy" id="763665"/>
    <lineage>
        <taxon>Eukaryota</taxon>
        <taxon>Fungi</taxon>
        <taxon>Fungi incertae sedis</taxon>
        <taxon>Zoopagomycota</taxon>
        <taxon>Kickxellomycotina</taxon>
        <taxon>Kickxellomycetes</taxon>
        <taxon>Kickxellales</taxon>
        <taxon>Kickxellaceae</taxon>
        <taxon>Coemansia</taxon>
    </lineage>
</organism>
<dbReference type="Proteomes" id="UP000242474">
    <property type="component" value="Unassembled WGS sequence"/>
</dbReference>
<evidence type="ECO:0000313" key="2">
    <source>
        <dbReference type="Proteomes" id="UP000242474"/>
    </source>
</evidence>
<dbReference type="AlphaFoldDB" id="A0A2G5BAJ1"/>
<proteinExistence type="predicted"/>
<dbReference type="EMBL" id="KZ303502">
    <property type="protein sequence ID" value="PIA16031.1"/>
    <property type="molecule type" value="Genomic_DNA"/>
</dbReference>
<reference evidence="1 2" key="1">
    <citation type="journal article" date="2015" name="Genome Biol. Evol.">
        <title>Phylogenomic analyses indicate that early fungi evolved digesting cell walls of algal ancestors of land plants.</title>
        <authorList>
            <person name="Chang Y."/>
            <person name="Wang S."/>
            <person name="Sekimoto S."/>
            <person name="Aerts A.L."/>
            <person name="Choi C."/>
            <person name="Clum A."/>
            <person name="LaButti K.M."/>
            <person name="Lindquist E.A."/>
            <person name="Yee Ngan C."/>
            <person name="Ohm R.A."/>
            <person name="Salamov A.A."/>
            <person name="Grigoriev I.V."/>
            <person name="Spatafora J.W."/>
            <person name="Berbee M.L."/>
        </authorList>
    </citation>
    <scope>NUCLEOTIDE SEQUENCE [LARGE SCALE GENOMIC DNA]</scope>
    <source>
        <strain evidence="1 2">NRRL 1564</strain>
    </source>
</reference>
<evidence type="ECO:0000313" key="1">
    <source>
        <dbReference type="EMBL" id="PIA16031.1"/>
    </source>
</evidence>
<dbReference type="OrthoDB" id="5595818at2759"/>
<name>A0A2G5BAJ1_COERN</name>
<protein>
    <submittedName>
        <fullName evidence="1">Uncharacterized protein</fullName>
    </submittedName>
</protein>